<feature type="region of interest" description="Disordered" evidence="4">
    <location>
        <begin position="249"/>
        <end position="285"/>
    </location>
</feature>
<feature type="compositionally biased region" description="Basic and acidic residues" evidence="4">
    <location>
        <begin position="249"/>
        <end position="261"/>
    </location>
</feature>
<feature type="domain" description="Ribosomal RNA-processing protein 14/surfeit locus protein 6 C-terminal" evidence="5">
    <location>
        <begin position="88"/>
        <end position="272"/>
    </location>
</feature>
<dbReference type="EMBL" id="JACMRX010000001">
    <property type="protein sequence ID" value="KAF7997183.1"/>
    <property type="molecule type" value="Genomic_DNA"/>
</dbReference>
<dbReference type="GO" id="GO:0042274">
    <property type="term" value="P:ribosomal small subunit biogenesis"/>
    <property type="evidence" value="ECO:0007669"/>
    <property type="project" value="TreeGrafter"/>
</dbReference>
<keyword evidence="7" id="KW-1185">Reference proteome</keyword>
<evidence type="ECO:0000313" key="6">
    <source>
        <dbReference type="EMBL" id="KAF7997183.1"/>
    </source>
</evidence>
<evidence type="ECO:0000256" key="3">
    <source>
        <dbReference type="ARBA" id="ARBA00023242"/>
    </source>
</evidence>
<dbReference type="GO" id="GO:0003723">
    <property type="term" value="F:RNA binding"/>
    <property type="evidence" value="ECO:0007669"/>
    <property type="project" value="TreeGrafter"/>
</dbReference>
<evidence type="ECO:0000256" key="2">
    <source>
        <dbReference type="ARBA" id="ARBA00005904"/>
    </source>
</evidence>
<dbReference type="Proteomes" id="UP000639338">
    <property type="component" value="Unassembled WGS sequence"/>
</dbReference>
<dbReference type="PANTHER" id="PTHR14369:SF0">
    <property type="entry name" value="SURFEIT LOCUS PROTEIN 6"/>
    <property type="match status" value="1"/>
</dbReference>
<dbReference type="InterPro" id="IPR007019">
    <property type="entry name" value="SURF6"/>
</dbReference>
<feature type="compositionally biased region" description="Basic residues" evidence="4">
    <location>
        <begin position="262"/>
        <end position="285"/>
    </location>
</feature>
<protein>
    <recommendedName>
        <fullName evidence="5">Ribosomal RNA-processing protein 14/surfeit locus protein 6 C-terminal domain-containing protein</fullName>
    </recommendedName>
</protein>
<evidence type="ECO:0000256" key="4">
    <source>
        <dbReference type="SAM" id="MobiDB-lite"/>
    </source>
</evidence>
<dbReference type="OrthoDB" id="444809at2759"/>
<dbReference type="GO" id="GO:0003677">
    <property type="term" value="F:DNA binding"/>
    <property type="evidence" value="ECO:0007669"/>
    <property type="project" value="TreeGrafter"/>
</dbReference>
<evidence type="ECO:0000313" key="7">
    <source>
        <dbReference type="Proteomes" id="UP000639338"/>
    </source>
</evidence>
<gene>
    <name evidence="6" type="ORF">HCN44_005460</name>
</gene>
<evidence type="ECO:0000259" key="5">
    <source>
        <dbReference type="Pfam" id="PF04935"/>
    </source>
</evidence>
<name>A0A834Y0Z4_APHGI</name>
<sequence length="285" mass="32662">MQLKMSNTFNAKSVKQLLQVEDTFISELFTTMPIPARETEPQQKNSKLFLKKGDPKRAATFTELHEKLDSLKGVKKLSHKLKLEKKGLKNRLKKKTRRNEHKAQTKAARIEKLNSGKNIKTEDVEGAPKATRSKPVFNSEGHMVFSKFDFSEIGTKKKQQKNGKDPKKALEALQEKKEKIKSLVAAGETEKAQVLKEKDAWKSVLAKSSGEKVKDDTELLKKSIKREEQKKKGSAKKWENRLNATEKAIQERQQKRQDNIMKRKKDKKTNKLKKSAKKGRIIPGF</sequence>
<dbReference type="PANTHER" id="PTHR14369">
    <property type="entry name" value="SURFEIT LOCUS PROTEIN 6"/>
    <property type="match status" value="1"/>
</dbReference>
<reference evidence="6 7" key="1">
    <citation type="submission" date="2020-08" db="EMBL/GenBank/DDBJ databases">
        <title>Aphidius gifuensis genome sequencing and assembly.</title>
        <authorList>
            <person name="Du Z."/>
        </authorList>
    </citation>
    <scope>NUCLEOTIDE SEQUENCE [LARGE SCALE GENOMIC DNA]</scope>
    <source>
        <strain evidence="6">YNYX2018</strain>
        <tissue evidence="6">Adults</tissue>
    </source>
</reference>
<dbReference type="GO" id="GO:0005730">
    <property type="term" value="C:nucleolus"/>
    <property type="evidence" value="ECO:0007669"/>
    <property type="project" value="TreeGrafter"/>
</dbReference>
<organism evidence="6 7">
    <name type="scientific">Aphidius gifuensis</name>
    <name type="common">Parasitoid wasp</name>
    <dbReference type="NCBI Taxonomy" id="684658"/>
    <lineage>
        <taxon>Eukaryota</taxon>
        <taxon>Metazoa</taxon>
        <taxon>Ecdysozoa</taxon>
        <taxon>Arthropoda</taxon>
        <taxon>Hexapoda</taxon>
        <taxon>Insecta</taxon>
        <taxon>Pterygota</taxon>
        <taxon>Neoptera</taxon>
        <taxon>Endopterygota</taxon>
        <taxon>Hymenoptera</taxon>
        <taxon>Apocrita</taxon>
        <taxon>Ichneumonoidea</taxon>
        <taxon>Braconidae</taxon>
        <taxon>Aphidiinae</taxon>
        <taxon>Aphidius</taxon>
    </lineage>
</organism>
<accession>A0A834Y0Z4</accession>
<comment type="caution">
    <text evidence="6">The sequence shown here is derived from an EMBL/GenBank/DDBJ whole genome shotgun (WGS) entry which is preliminary data.</text>
</comment>
<keyword evidence="3" id="KW-0539">Nucleus</keyword>
<dbReference type="AlphaFoldDB" id="A0A834Y0Z4"/>
<proteinExistence type="inferred from homology"/>
<evidence type="ECO:0000256" key="1">
    <source>
        <dbReference type="ARBA" id="ARBA00004123"/>
    </source>
</evidence>
<comment type="subcellular location">
    <subcellularLocation>
        <location evidence="1">Nucleus</location>
    </subcellularLocation>
</comment>
<comment type="similarity">
    <text evidence="2">Belongs to the SURF6 family.</text>
</comment>
<dbReference type="GO" id="GO:0042273">
    <property type="term" value="P:ribosomal large subunit biogenesis"/>
    <property type="evidence" value="ECO:0007669"/>
    <property type="project" value="TreeGrafter"/>
</dbReference>
<dbReference type="InterPro" id="IPR029190">
    <property type="entry name" value="Rrp14/SURF6_C"/>
</dbReference>
<dbReference type="Pfam" id="PF04935">
    <property type="entry name" value="SURF6"/>
    <property type="match status" value="1"/>
</dbReference>